<comment type="caution">
    <text evidence="1">The sequence shown here is derived from an EMBL/GenBank/DDBJ whole genome shotgun (WGS) entry which is preliminary data.</text>
</comment>
<protein>
    <submittedName>
        <fullName evidence="1">3685_t:CDS:1</fullName>
    </submittedName>
</protein>
<keyword evidence="2" id="KW-1185">Reference proteome</keyword>
<dbReference type="EMBL" id="CAJVPW010071162">
    <property type="protein sequence ID" value="CAG8793118.1"/>
    <property type="molecule type" value="Genomic_DNA"/>
</dbReference>
<reference evidence="1" key="1">
    <citation type="submission" date="2021-06" db="EMBL/GenBank/DDBJ databases">
        <authorList>
            <person name="Kallberg Y."/>
            <person name="Tangrot J."/>
            <person name="Rosling A."/>
        </authorList>
    </citation>
    <scope>NUCLEOTIDE SEQUENCE</scope>
    <source>
        <strain evidence="1">28 12/20/2015</strain>
    </source>
</reference>
<sequence>SQAWITAALIMSNFEIKDVMLENKYVPLPHSSRVIANELY</sequence>
<name>A0ACA9RHL2_9GLOM</name>
<gene>
    <name evidence="1" type="ORF">SPELUC_LOCUS17405</name>
</gene>
<proteinExistence type="predicted"/>
<organism evidence="1 2">
    <name type="scientific">Cetraspora pellucida</name>
    <dbReference type="NCBI Taxonomy" id="1433469"/>
    <lineage>
        <taxon>Eukaryota</taxon>
        <taxon>Fungi</taxon>
        <taxon>Fungi incertae sedis</taxon>
        <taxon>Mucoromycota</taxon>
        <taxon>Glomeromycotina</taxon>
        <taxon>Glomeromycetes</taxon>
        <taxon>Diversisporales</taxon>
        <taxon>Gigasporaceae</taxon>
        <taxon>Cetraspora</taxon>
    </lineage>
</organism>
<dbReference type="Proteomes" id="UP000789366">
    <property type="component" value="Unassembled WGS sequence"/>
</dbReference>
<feature type="non-terminal residue" evidence="1">
    <location>
        <position position="1"/>
    </location>
</feature>
<evidence type="ECO:0000313" key="2">
    <source>
        <dbReference type="Proteomes" id="UP000789366"/>
    </source>
</evidence>
<accession>A0ACA9RHL2</accession>
<feature type="non-terminal residue" evidence="1">
    <location>
        <position position="40"/>
    </location>
</feature>
<evidence type="ECO:0000313" key="1">
    <source>
        <dbReference type="EMBL" id="CAG8793118.1"/>
    </source>
</evidence>